<evidence type="ECO:0000313" key="2">
    <source>
        <dbReference type="EMBL" id="TPG28215.1"/>
    </source>
</evidence>
<evidence type="ECO:0000313" key="3">
    <source>
        <dbReference type="Proteomes" id="UP000320095"/>
    </source>
</evidence>
<organism evidence="2 3">
    <name type="scientific">Mycolicibacterium hodleri</name>
    <dbReference type="NCBI Taxonomy" id="49897"/>
    <lineage>
        <taxon>Bacteria</taxon>
        <taxon>Bacillati</taxon>
        <taxon>Actinomycetota</taxon>
        <taxon>Actinomycetes</taxon>
        <taxon>Mycobacteriales</taxon>
        <taxon>Mycobacteriaceae</taxon>
        <taxon>Mycolicibacterium</taxon>
    </lineage>
</organism>
<accession>A0A502DS03</accession>
<reference evidence="2 3" key="1">
    <citation type="journal article" date="2019" name="Environ. Microbiol.">
        <title>Species interactions and distinct microbial communities in high Arctic permafrost affected cryosols are associated with the CH4 and CO2 gas fluxes.</title>
        <authorList>
            <person name="Altshuler I."/>
            <person name="Hamel J."/>
            <person name="Turney S."/>
            <person name="Magnuson E."/>
            <person name="Levesque R."/>
            <person name="Greer C."/>
            <person name="Whyte L.G."/>
        </authorList>
    </citation>
    <scope>NUCLEOTIDE SEQUENCE [LARGE SCALE GENOMIC DNA]</scope>
    <source>
        <strain evidence="2 3">S5.20</strain>
    </source>
</reference>
<keyword evidence="3" id="KW-1185">Reference proteome</keyword>
<feature type="region of interest" description="Disordered" evidence="1">
    <location>
        <begin position="26"/>
        <end position="45"/>
    </location>
</feature>
<dbReference type="EMBL" id="RCZG01000019">
    <property type="protein sequence ID" value="TPG28215.1"/>
    <property type="molecule type" value="Genomic_DNA"/>
</dbReference>
<dbReference type="RefSeq" id="WP_140698953.1">
    <property type="nucleotide sequence ID" value="NZ_RCZG01000019.1"/>
</dbReference>
<sequence length="119" mass="12385">MTIQIGATKQALVKAYIEQGGYLGLATGDPGTDAEHPQNEAPSGPALVYSRESVQWASVANDDVTGSSVIKADPGTYTHAVLFSAATDGVMVDSCPFEDPLPSFDTTGTVSVQLTYTQS</sequence>
<evidence type="ECO:0000256" key="1">
    <source>
        <dbReference type="SAM" id="MobiDB-lite"/>
    </source>
</evidence>
<name>A0A502DS03_9MYCO</name>
<gene>
    <name evidence="2" type="ORF">EAH80_28290</name>
</gene>
<dbReference type="Proteomes" id="UP000320095">
    <property type="component" value="Unassembled WGS sequence"/>
</dbReference>
<proteinExistence type="predicted"/>
<protein>
    <submittedName>
        <fullName evidence="2">Uncharacterized protein</fullName>
    </submittedName>
</protein>
<dbReference type="AlphaFoldDB" id="A0A502DS03"/>
<comment type="caution">
    <text evidence="2">The sequence shown here is derived from an EMBL/GenBank/DDBJ whole genome shotgun (WGS) entry which is preliminary data.</text>
</comment>